<dbReference type="GO" id="GO:0004674">
    <property type="term" value="F:protein serine/threonine kinase activity"/>
    <property type="evidence" value="ECO:0007669"/>
    <property type="project" value="TreeGrafter"/>
</dbReference>
<evidence type="ECO:0000259" key="3">
    <source>
        <dbReference type="PROSITE" id="PS50011"/>
    </source>
</evidence>
<dbReference type="InterPro" id="IPR008271">
    <property type="entry name" value="Ser/Thr_kinase_AS"/>
</dbReference>
<dbReference type="InterPro" id="IPR000719">
    <property type="entry name" value="Prot_kinase_dom"/>
</dbReference>
<evidence type="ECO:0000256" key="2">
    <source>
        <dbReference type="ARBA" id="ARBA00022840"/>
    </source>
</evidence>
<organism evidence="5 6">
    <name type="scientific">Chrysochromulina tobinii</name>
    <dbReference type="NCBI Taxonomy" id="1460289"/>
    <lineage>
        <taxon>Eukaryota</taxon>
        <taxon>Haptista</taxon>
        <taxon>Haptophyta</taxon>
        <taxon>Prymnesiophyceae</taxon>
        <taxon>Prymnesiales</taxon>
        <taxon>Chrysochromulinaceae</taxon>
        <taxon>Chrysochromulina</taxon>
    </lineage>
</organism>
<dbReference type="SUPFAM" id="SSF56112">
    <property type="entry name" value="Protein kinase-like (PK-like)"/>
    <property type="match status" value="1"/>
</dbReference>
<keyword evidence="1" id="KW-0547">Nucleotide-binding</keyword>
<dbReference type="InterPro" id="IPR036034">
    <property type="entry name" value="PDZ_sf"/>
</dbReference>
<evidence type="ECO:0000256" key="1">
    <source>
        <dbReference type="ARBA" id="ARBA00022741"/>
    </source>
</evidence>
<feature type="domain" description="Protein kinase" evidence="3">
    <location>
        <begin position="12"/>
        <end position="334"/>
    </location>
</feature>
<dbReference type="PROSITE" id="PS50011">
    <property type="entry name" value="PROTEIN_KINASE_DOM"/>
    <property type="match status" value="1"/>
</dbReference>
<dbReference type="Proteomes" id="UP000037460">
    <property type="component" value="Unassembled WGS sequence"/>
</dbReference>
<feature type="domain" description="PPM-type phosphatase" evidence="4">
    <location>
        <begin position="519"/>
        <end position="736"/>
    </location>
</feature>
<dbReference type="Pfam" id="PF00481">
    <property type="entry name" value="PP2C"/>
    <property type="match status" value="1"/>
</dbReference>
<dbReference type="GO" id="GO:0005737">
    <property type="term" value="C:cytoplasm"/>
    <property type="evidence" value="ECO:0007669"/>
    <property type="project" value="TreeGrafter"/>
</dbReference>
<protein>
    <submittedName>
        <fullName evidence="5">Uncharacterized protein</fullName>
    </submittedName>
</protein>
<dbReference type="Gene3D" id="2.30.42.10">
    <property type="match status" value="1"/>
</dbReference>
<gene>
    <name evidence="5" type="ORF">Ctob_010043</name>
</gene>
<dbReference type="PROSITE" id="PS00108">
    <property type="entry name" value="PROTEIN_KINASE_ST"/>
    <property type="match status" value="1"/>
</dbReference>
<accession>A0A0M0JNE8</accession>
<sequence>MSVAPRITSLRATIGAQLAYGQYGTVHAASAIVGDAVIDAVAKRAEARASHEGADAQAVTYLEVEAVVNTRLAAEVPPDRYGALFAKYLGEVERDGERWLLWQRVGRPDGVARSLADFGGDAKGLQAATGLTPRDVLRQLLEAASALHEIGFVHRDIKPENVLVDGTSLRLIDMGSCAQLEGCPALERASACLGYDASRSPCTPEYAAPEKFVDPLHPWAFDVYSIAITLLKLCWPLLRAPTDGAVLGTGSAVDDTKGALGLTRFREQLERSGHDLDAWLRIGLGETALDPLLSASLDALPAGDASLLAMLRAMLVSEAARRPSIDALLTHPCLSGNAAGGATNSGASASGKEAKLFFSPSALNVQLEGFEPDGCVLPAWAVEEHPIALSVRLQPPLGLLLGELRAGGVTLDGFVDGLASAAAREALRIGDRLVRIEHTPVRRASVEQISALISARSRGGKDVVLLTFERDCGVETGDECPLPTEAVETLESMLASGGASAPDRSPAATGTAASPIVVAAGAASIIGGRSTQEDTTILTMLEVTPPGSASSTRFTLAGVFDGHRGPRASAHAAATLPAAVKEALSRVAFATKDHSASDEAEIERIREGGGNVACGRGGVMRVAVDCPEGNWLVAVPRALGGSQWADAGICDTADVTTLRLDSRHAFILLGSDGVWGPFDGVGGASEGAERVACLVAEARATSRSPAPSAGEVAEMVVARAEGSGGTDNASCVILYLA</sequence>
<keyword evidence="2" id="KW-0067">ATP-binding</keyword>
<reference evidence="6" key="1">
    <citation type="journal article" date="2015" name="PLoS Genet.">
        <title>Genome Sequence and Transcriptome Analyses of Chrysochromulina tobin: Metabolic Tools for Enhanced Algal Fitness in the Prominent Order Prymnesiales (Haptophyceae).</title>
        <authorList>
            <person name="Hovde B.T."/>
            <person name="Deodato C.R."/>
            <person name="Hunsperger H.M."/>
            <person name="Ryken S.A."/>
            <person name="Yost W."/>
            <person name="Jha R.K."/>
            <person name="Patterson J."/>
            <person name="Monnat R.J. Jr."/>
            <person name="Barlow S.B."/>
            <person name="Starkenburg S.R."/>
            <person name="Cattolico R.A."/>
        </authorList>
    </citation>
    <scope>NUCLEOTIDE SEQUENCE</scope>
    <source>
        <strain evidence="6">CCMP291</strain>
    </source>
</reference>
<dbReference type="Pfam" id="PF00069">
    <property type="entry name" value="Pkinase"/>
    <property type="match status" value="1"/>
</dbReference>
<dbReference type="SMART" id="SM00220">
    <property type="entry name" value="S_TKc"/>
    <property type="match status" value="1"/>
</dbReference>
<proteinExistence type="predicted"/>
<dbReference type="GO" id="GO:0005524">
    <property type="term" value="F:ATP binding"/>
    <property type="evidence" value="ECO:0007669"/>
    <property type="project" value="UniProtKB-KW"/>
</dbReference>
<dbReference type="OrthoDB" id="48890at2759"/>
<dbReference type="Gene3D" id="3.60.40.10">
    <property type="entry name" value="PPM-type phosphatase domain"/>
    <property type="match status" value="2"/>
</dbReference>
<keyword evidence="6" id="KW-1185">Reference proteome</keyword>
<dbReference type="Gene3D" id="1.10.510.10">
    <property type="entry name" value="Transferase(Phosphotransferase) domain 1"/>
    <property type="match status" value="1"/>
</dbReference>
<dbReference type="InterPro" id="IPR001932">
    <property type="entry name" value="PPM-type_phosphatase-like_dom"/>
</dbReference>
<dbReference type="GO" id="GO:0035556">
    <property type="term" value="P:intracellular signal transduction"/>
    <property type="evidence" value="ECO:0007669"/>
    <property type="project" value="TreeGrafter"/>
</dbReference>
<dbReference type="InterPro" id="IPR036457">
    <property type="entry name" value="PPM-type-like_dom_sf"/>
</dbReference>
<dbReference type="AlphaFoldDB" id="A0A0M0JNE8"/>
<evidence type="ECO:0000313" key="6">
    <source>
        <dbReference type="Proteomes" id="UP000037460"/>
    </source>
</evidence>
<name>A0A0M0JNE8_9EUKA</name>
<dbReference type="SMART" id="SM00228">
    <property type="entry name" value="PDZ"/>
    <property type="match status" value="1"/>
</dbReference>
<evidence type="ECO:0000259" key="4">
    <source>
        <dbReference type="PROSITE" id="PS51746"/>
    </source>
</evidence>
<dbReference type="EMBL" id="JWZX01002619">
    <property type="protein sequence ID" value="KOO28106.1"/>
    <property type="molecule type" value="Genomic_DNA"/>
</dbReference>
<dbReference type="SMART" id="SM00332">
    <property type="entry name" value="PP2Cc"/>
    <property type="match status" value="1"/>
</dbReference>
<dbReference type="SUPFAM" id="SSF81606">
    <property type="entry name" value="PP2C-like"/>
    <property type="match status" value="1"/>
</dbReference>
<evidence type="ECO:0000313" key="5">
    <source>
        <dbReference type="EMBL" id="KOO28106.1"/>
    </source>
</evidence>
<dbReference type="InterPro" id="IPR011009">
    <property type="entry name" value="Kinase-like_dom_sf"/>
</dbReference>
<dbReference type="PROSITE" id="PS51746">
    <property type="entry name" value="PPM_2"/>
    <property type="match status" value="1"/>
</dbReference>
<comment type="caution">
    <text evidence="5">The sequence shown here is derived from an EMBL/GenBank/DDBJ whole genome shotgun (WGS) entry which is preliminary data.</text>
</comment>
<dbReference type="PANTHER" id="PTHR24346">
    <property type="entry name" value="MAP/MICROTUBULE AFFINITY-REGULATING KINASE"/>
    <property type="match status" value="1"/>
</dbReference>
<dbReference type="InterPro" id="IPR001478">
    <property type="entry name" value="PDZ"/>
</dbReference>
<dbReference type="SUPFAM" id="SSF50156">
    <property type="entry name" value="PDZ domain-like"/>
    <property type="match status" value="1"/>
</dbReference>
<dbReference type="PANTHER" id="PTHR24346:SF30">
    <property type="entry name" value="MATERNAL EMBRYONIC LEUCINE ZIPPER KINASE"/>
    <property type="match status" value="1"/>
</dbReference>